<organism evidence="8 9">
    <name type="scientific">Halteria grandinella</name>
    <dbReference type="NCBI Taxonomy" id="5974"/>
    <lineage>
        <taxon>Eukaryota</taxon>
        <taxon>Sar</taxon>
        <taxon>Alveolata</taxon>
        <taxon>Ciliophora</taxon>
        <taxon>Intramacronucleata</taxon>
        <taxon>Spirotrichea</taxon>
        <taxon>Stichotrichia</taxon>
        <taxon>Sporadotrichida</taxon>
        <taxon>Halteriidae</taxon>
        <taxon>Halteria</taxon>
    </lineage>
</organism>
<keyword evidence="4 5" id="KW-0472">Membrane</keyword>
<accession>A0A8J8T4F1</accession>
<evidence type="ECO:0000256" key="1">
    <source>
        <dbReference type="ARBA" id="ARBA00004141"/>
    </source>
</evidence>
<dbReference type="EMBL" id="RRYP01006156">
    <property type="protein sequence ID" value="TNV81425.1"/>
    <property type="molecule type" value="Genomic_DNA"/>
</dbReference>
<dbReference type="AlphaFoldDB" id="A0A8J8T4F1"/>
<sequence length="236" mass="27773">MLGERIFKVVVNIFCVVSLYSIMGRDDCDFLDKRVGGPTERPLYYANYPCQKVPQYLDGFYLFKLAYHLYELGYTIVMQRKRPDFPEYALHHLMTWSLIFFSYSLNMLPIGAAVMILHDLTDLACTLFKLTVDITPIFVQATTYIVMLVSWVYLRLWYYPVHVIWRLHEECYEDEVCKNMQYSALNMLFAFLSGLCCLHVFWFYLMVKGLIRRFRSKTSFKDAVSMGSSVNRSSSE</sequence>
<evidence type="ECO:0000256" key="3">
    <source>
        <dbReference type="ARBA" id="ARBA00022989"/>
    </source>
</evidence>
<dbReference type="GO" id="GO:0050291">
    <property type="term" value="F:sphingosine N-acyltransferase activity"/>
    <property type="evidence" value="ECO:0007669"/>
    <property type="project" value="InterPro"/>
</dbReference>
<dbReference type="GO" id="GO:0005783">
    <property type="term" value="C:endoplasmic reticulum"/>
    <property type="evidence" value="ECO:0007669"/>
    <property type="project" value="TreeGrafter"/>
</dbReference>
<keyword evidence="2 5" id="KW-0812">Transmembrane</keyword>
<dbReference type="SMART" id="SM00724">
    <property type="entry name" value="TLC"/>
    <property type="match status" value="1"/>
</dbReference>
<dbReference type="GO" id="GO:0046513">
    <property type="term" value="P:ceramide biosynthetic process"/>
    <property type="evidence" value="ECO:0007669"/>
    <property type="project" value="InterPro"/>
</dbReference>
<evidence type="ECO:0000256" key="2">
    <source>
        <dbReference type="ARBA" id="ARBA00022692"/>
    </source>
</evidence>
<evidence type="ECO:0000256" key="4">
    <source>
        <dbReference type="ARBA" id="ARBA00023136"/>
    </source>
</evidence>
<feature type="transmembrane region" description="Helical" evidence="6">
    <location>
        <begin position="137"/>
        <end position="158"/>
    </location>
</feature>
<dbReference type="InterPro" id="IPR006634">
    <property type="entry name" value="TLC-dom"/>
</dbReference>
<dbReference type="Proteomes" id="UP000785679">
    <property type="component" value="Unassembled WGS sequence"/>
</dbReference>
<evidence type="ECO:0000313" key="9">
    <source>
        <dbReference type="Proteomes" id="UP000785679"/>
    </source>
</evidence>
<keyword evidence="9" id="KW-1185">Reference proteome</keyword>
<dbReference type="InterPro" id="IPR016439">
    <property type="entry name" value="Lag1/Lac1-like"/>
</dbReference>
<comment type="subcellular location">
    <subcellularLocation>
        <location evidence="1">Membrane</location>
        <topology evidence="1">Multi-pass membrane protein</topology>
    </subcellularLocation>
</comment>
<feature type="transmembrane region" description="Helical" evidence="6">
    <location>
        <begin position="6"/>
        <end position="24"/>
    </location>
</feature>
<reference evidence="8" key="1">
    <citation type="submission" date="2019-06" db="EMBL/GenBank/DDBJ databases">
        <authorList>
            <person name="Zheng W."/>
        </authorList>
    </citation>
    <scope>NUCLEOTIDE SEQUENCE</scope>
    <source>
        <strain evidence="8">QDHG01</strain>
    </source>
</reference>
<dbReference type="PROSITE" id="PS50922">
    <property type="entry name" value="TLC"/>
    <property type="match status" value="1"/>
</dbReference>
<dbReference type="GO" id="GO:0016020">
    <property type="term" value="C:membrane"/>
    <property type="evidence" value="ECO:0007669"/>
    <property type="project" value="UniProtKB-SubCell"/>
</dbReference>
<protein>
    <recommendedName>
        <fullName evidence="7">TLC domain-containing protein</fullName>
    </recommendedName>
</protein>
<gene>
    <name evidence="8" type="ORF">FGO68_gene2796</name>
</gene>
<dbReference type="Pfam" id="PF03798">
    <property type="entry name" value="TRAM_LAG1_CLN8"/>
    <property type="match status" value="1"/>
</dbReference>
<feature type="domain" description="TLC" evidence="7">
    <location>
        <begin position="6"/>
        <end position="215"/>
    </location>
</feature>
<dbReference type="PANTHER" id="PTHR12560">
    <property type="entry name" value="LONGEVITY ASSURANCE FACTOR 1 LAG1"/>
    <property type="match status" value="1"/>
</dbReference>
<evidence type="ECO:0000313" key="8">
    <source>
        <dbReference type="EMBL" id="TNV81425.1"/>
    </source>
</evidence>
<dbReference type="PANTHER" id="PTHR12560:SF0">
    <property type="entry name" value="LD18904P"/>
    <property type="match status" value="1"/>
</dbReference>
<keyword evidence="3 6" id="KW-1133">Transmembrane helix</keyword>
<name>A0A8J8T4F1_HALGN</name>
<evidence type="ECO:0000256" key="6">
    <source>
        <dbReference type="SAM" id="Phobius"/>
    </source>
</evidence>
<evidence type="ECO:0000256" key="5">
    <source>
        <dbReference type="PROSITE-ProRule" id="PRU00205"/>
    </source>
</evidence>
<proteinExistence type="predicted"/>
<comment type="caution">
    <text evidence="8">The sequence shown here is derived from an EMBL/GenBank/DDBJ whole genome shotgun (WGS) entry which is preliminary data.</text>
</comment>
<dbReference type="OrthoDB" id="284586at2759"/>
<feature type="transmembrane region" description="Helical" evidence="6">
    <location>
        <begin position="188"/>
        <end position="207"/>
    </location>
</feature>
<evidence type="ECO:0000259" key="7">
    <source>
        <dbReference type="PROSITE" id="PS50922"/>
    </source>
</evidence>